<dbReference type="Gene3D" id="1.20.120.520">
    <property type="entry name" value="nmb1532 protein domain like"/>
    <property type="match status" value="1"/>
</dbReference>
<gene>
    <name evidence="3" type="ORF">F8S09_13370</name>
</gene>
<feature type="domain" description="Hemerythrin-like" evidence="2">
    <location>
        <begin position="34"/>
        <end position="158"/>
    </location>
</feature>
<dbReference type="InterPro" id="IPR012312">
    <property type="entry name" value="Hemerythrin-like"/>
</dbReference>
<evidence type="ECO:0000259" key="2">
    <source>
        <dbReference type="Pfam" id="PF01814"/>
    </source>
</evidence>
<evidence type="ECO:0000313" key="3">
    <source>
        <dbReference type="EMBL" id="MPY67662.1"/>
    </source>
</evidence>
<protein>
    <submittedName>
        <fullName evidence="3">Hemerythrin domain-containing protein</fullName>
    </submittedName>
</protein>
<name>A0A7X1TSR6_9DEIO</name>
<evidence type="ECO:0000313" key="4">
    <source>
        <dbReference type="Proteomes" id="UP000484842"/>
    </source>
</evidence>
<accession>A0A7X1TSR6</accession>
<sequence>MLARSAPPSPEDPPDPGPEPEATGASPLAAALDGMQASLERPVDGPQWERVRRAFGDLADAARAHLLKEDVMFFPALRHLAAGRSAQVPLGLHLQGPAELLRGEHAALLSSLHNGLALLEDGGLDPSPAECRTLQTHADALGRALRDHIQLQDEGLFPSVLAGTAPMP</sequence>
<dbReference type="Proteomes" id="UP000484842">
    <property type="component" value="Unassembled WGS sequence"/>
</dbReference>
<dbReference type="Pfam" id="PF01814">
    <property type="entry name" value="Hemerythrin"/>
    <property type="match status" value="1"/>
</dbReference>
<feature type="compositionally biased region" description="Pro residues" evidence="1">
    <location>
        <begin position="7"/>
        <end position="19"/>
    </location>
</feature>
<comment type="caution">
    <text evidence="3">The sequence shown here is derived from an EMBL/GenBank/DDBJ whole genome shotgun (WGS) entry which is preliminary data.</text>
</comment>
<reference evidence="3 4" key="1">
    <citation type="submission" date="2019-10" db="EMBL/GenBank/DDBJ databases">
        <title>Deinococcus sp. isolated from soil.</title>
        <authorList>
            <person name="Li Y."/>
            <person name="Wang J."/>
        </authorList>
    </citation>
    <scope>NUCLEOTIDE SEQUENCE [LARGE SCALE GENOMIC DNA]</scope>
    <source>
        <strain evidence="3 4">SDU3-2</strain>
    </source>
</reference>
<organism evidence="3 4">
    <name type="scientific">Deinococcus terrestris</name>
    <dbReference type="NCBI Taxonomy" id="2651870"/>
    <lineage>
        <taxon>Bacteria</taxon>
        <taxon>Thermotogati</taxon>
        <taxon>Deinococcota</taxon>
        <taxon>Deinococci</taxon>
        <taxon>Deinococcales</taxon>
        <taxon>Deinococcaceae</taxon>
        <taxon>Deinococcus</taxon>
    </lineage>
</organism>
<keyword evidence="4" id="KW-1185">Reference proteome</keyword>
<feature type="region of interest" description="Disordered" evidence="1">
    <location>
        <begin position="1"/>
        <end position="45"/>
    </location>
</feature>
<evidence type="ECO:0000256" key="1">
    <source>
        <dbReference type="SAM" id="MobiDB-lite"/>
    </source>
</evidence>
<proteinExistence type="predicted"/>
<dbReference type="EMBL" id="WBSL01000007">
    <property type="protein sequence ID" value="MPY67662.1"/>
    <property type="molecule type" value="Genomic_DNA"/>
</dbReference>
<dbReference type="AlphaFoldDB" id="A0A7X1TSR6"/>
<dbReference type="RefSeq" id="WP_152871991.1">
    <property type="nucleotide sequence ID" value="NZ_WBSL01000007.1"/>
</dbReference>